<protein>
    <submittedName>
        <fullName evidence="1">Uncharacterized protein</fullName>
    </submittedName>
</protein>
<accession>A0A224Y6D5</accession>
<dbReference type="AlphaFoldDB" id="A0A224Y6D5"/>
<proteinExistence type="predicted"/>
<reference evidence="1" key="1">
    <citation type="journal article" date="2017" name="Parasit. Vectors">
        <title>Sialotranscriptomics of Rhipicephalus zambeziensis reveals intricate expression profiles of secretory proteins and suggests tight temporal transcriptional regulation during blood-feeding.</title>
        <authorList>
            <person name="de Castro M.H."/>
            <person name="de Klerk D."/>
            <person name="Pienaar R."/>
            <person name="Rees D.J.G."/>
            <person name="Mans B.J."/>
        </authorList>
    </citation>
    <scope>NUCLEOTIDE SEQUENCE</scope>
    <source>
        <tissue evidence="1">Salivary glands</tissue>
    </source>
</reference>
<dbReference type="EMBL" id="GFPF01001980">
    <property type="protein sequence ID" value="MAA13126.1"/>
    <property type="molecule type" value="Transcribed_RNA"/>
</dbReference>
<organism evidence="1">
    <name type="scientific">Rhipicephalus zambeziensis</name>
    <dbReference type="NCBI Taxonomy" id="60191"/>
    <lineage>
        <taxon>Eukaryota</taxon>
        <taxon>Metazoa</taxon>
        <taxon>Ecdysozoa</taxon>
        <taxon>Arthropoda</taxon>
        <taxon>Chelicerata</taxon>
        <taxon>Arachnida</taxon>
        <taxon>Acari</taxon>
        <taxon>Parasitiformes</taxon>
        <taxon>Ixodida</taxon>
        <taxon>Ixodoidea</taxon>
        <taxon>Ixodidae</taxon>
        <taxon>Rhipicephalinae</taxon>
        <taxon>Rhipicephalus</taxon>
        <taxon>Rhipicephalus</taxon>
    </lineage>
</organism>
<evidence type="ECO:0000313" key="1">
    <source>
        <dbReference type="EMBL" id="MAA13126.1"/>
    </source>
</evidence>
<sequence>MFILRQTCREQGFELPEEAHRSCKEYLRTQCVQEPADGLKYLASRMTASSSSATEEPALICRVTQHMDQTAHHFSKRPSLHSTDINEIAARFQ</sequence>
<name>A0A224Y6D5_9ACAR</name>